<dbReference type="PANTHER" id="PTHR43761:SF1">
    <property type="entry name" value="D-ISOMER SPECIFIC 2-HYDROXYACID DEHYDROGENASE CATALYTIC DOMAIN-CONTAINING PROTEIN-RELATED"/>
    <property type="match status" value="1"/>
</dbReference>
<evidence type="ECO:0000313" key="8">
    <source>
        <dbReference type="Proteomes" id="UP001430377"/>
    </source>
</evidence>
<dbReference type="GO" id="GO:0003714">
    <property type="term" value="F:transcription corepressor activity"/>
    <property type="evidence" value="ECO:0007669"/>
    <property type="project" value="InterPro"/>
</dbReference>
<accession>A0AAW4PTZ5</accession>
<evidence type="ECO:0000259" key="5">
    <source>
        <dbReference type="Pfam" id="PF00389"/>
    </source>
</evidence>
<dbReference type="PANTHER" id="PTHR43761">
    <property type="entry name" value="D-ISOMER SPECIFIC 2-HYDROXYACID DEHYDROGENASE FAMILY PROTEIN (AFU_ORTHOLOGUE AFUA_1G13630)"/>
    <property type="match status" value="1"/>
</dbReference>
<feature type="domain" description="D-isomer specific 2-hydroxyacid dehydrogenase catalytic" evidence="5">
    <location>
        <begin position="16"/>
        <end position="316"/>
    </location>
</feature>
<keyword evidence="8" id="KW-1185">Reference proteome</keyword>
<reference evidence="7 8" key="1">
    <citation type="submission" date="2021-06" db="EMBL/GenBank/DDBJ databases">
        <title>Halomicroarcula sp. a new haloarchaeum isolated from saline soil.</title>
        <authorList>
            <person name="Duran-Viseras A."/>
            <person name="Sanchez-Porro C."/>
            <person name="Ventosa A."/>
        </authorList>
    </citation>
    <scope>NUCLEOTIDE SEQUENCE [LARGE SCALE GENOMIC DNA]</scope>
    <source>
        <strain evidence="7 8">F13</strain>
    </source>
</reference>
<evidence type="ECO:0000256" key="4">
    <source>
        <dbReference type="RuleBase" id="RU003719"/>
    </source>
</evidence>
<name>A0AAW4PTZ5_9EURY</name>
<dbReference type="AlphaFoldDB" id="A0AAW4PTZ5"/>
<keyword evidence="3" id="KW-0520">NAD</keyword>
<dbReference type="InterPro" id="IPR006139">
    <property type="entry name" value="D-isomer_2_OHA_DH_cat_dom"/>
</dbReference>
<dbReference type="Proteomes" id="UP001430377">
    <property type="component" value="Unassembled WGS sequence"/>
</dbReference>
<evidence type="ECO:0000256" key="1">
    <source>
        <dbReference type="ARBA" id="ARBA00005854"/>
    </source>
</evidence>
<dbReference type="CDD" id="cd05299">
    <property type="entry name" value="CtBP_dh"/>
    <property type="match status" value="1"/>
</dbReference>
<evidence type="ECO:0000313" key="7">
    <source>
        <dbReference type="EMBL" id="MBX0323848.1"/>
    </source>
</evidence>
<dbReference type="GO" id="GO:0051287">
    <property type="term" value="F:NAD binding"/>
    <property type="evidence" value="ECO:0007669"/>
    <property type="project" value="InterPro"/>
</dbReference>
<dbReference type="Pfam" id="PF00389">
    <property type="entry name" value="2-Hacid_dh"/>
    <property type="match status" value="1"/>
</dbReference>
<dbReference type="GO" id="GO:0016616">
    <property type="term" value="F:oxidoreductase activity, acting on the CH-OH group of donors, NAD or NADP as acceptor"/>
    <property type="evidence" value="ECO:0007669"/>
    <property type="project" value="InterPro"/>
</dbReference>
<dbReference type="EMBL" id="RKLR01000004">
    <property type="protein sequence ID" value="MBX0323848.1"/>
    <property type="molecule type" value="Genomic_DNA"/>
</dbReference>
<gene>
    <name evidence="7" type="ORF">EGH21_12485</name>
</gene>
<evidence type="ECO:0000256" key="2">
    <source>
        <dbReference type="ARBA" id="ARBA00023002"/>
    </source>
</evidence>
<proteinExistence type="inferred from homology"/>
<dbReference type="SUPFAM" id="SSF51735">
    <property type="entry name" value="NAD(P)-binding Rossmann-fold domains"/>
    <property type="match status" value="1"/>
</dbReference>
<dbReference type="Gene3D" id="3.40.50.720">
    <property type="entry name" value="NAD(P)-binding Rossmann-like Domain"/>
    <property type="match status" value="2"/>
</dbReference>
<dbReference type="RefSeq" id="WP_220618810.1">
    <property type="nucleotide sequence ID" value="NZ_RKLR01000004.1"/>
</dbReference>
<protein>
    <submittedName>
        <fullName evidence="7">C-terminal binding protein</fullName>
    </submittedName>
</protein>
<dbReference type="InterPro" id="IPR043322">
    <property type="entry name" value="CtBP"/>
</dbReference>
<organism evidence="7 8">
    <name type="scientific">Haloarcula rubra</name>
    <dbReference type="NCBI Taxonomy" id="2487747"/>
    <lineage>
        <taxon>Archaea</taxon>
        <taxon>Methanobacteriati</taxon>
        <taxon>Methanobacteriota</taxon>
        <taxon>Stenosarchaea group</taxon>
        <taxon>Halobacteria</taxon>
        <taxon>Halobacteriales</taxon>
        <taxon>Haloarculaceae</taxon>
        <taxon>Haloarcula</taxon>
    </lineage>
</organism>
<dbReference type="Pfam" id="PF02826">
    <property type="entry name" value="2-Hacid_dh_C"/>
    <property type="match status" value="1"/>
</dbReference>
<comment type="caution">
    <text evidence="7">The sequence shown here is derived from an EMBL/GenBank/DDBJ whole genome shotgun (WGS) entry which is preliminary data.</text>
</comment>
<dbReference type="InterPro" id="IPR050418">
    <property type="entry name" value="D-iso_2-hydroxyacid_DH_PdxB"/>
</dbReference>
<sequence>MDHTIVLCDNKTVDPTTQSEILEAAGASIELLDEKTESAVTEAVQGAHGIIVDAATPVTAVSLSATDTLRVVGRAGIGVDNIDVDAAADHGITVVNVPDYCLDEVSTHALSLLLACVRSIPHYDREIAAGEWDWRTGRPLHRMRGRTLGLAGFGAIARRLASKLRAYQLDVVAHDPNVDAATMRDYGVEKVSFEAMLDRVDFLSIHAPLYETTHHLFSTAEFERLDEVVLVNTARGPVVDEDALLAALEDGSVAKAGLDVRAEEPPGPDDPLAGRDDVVCTPHVGWYSEESRADLSRGVASDVAAVLQGEDPTNPVDPETPWI</sequence>
<feature type="domain" description="D-isomer specific 2-hydroxyacid dehydrogenase NAD-binding" evidence="6">
    <location>
        <begin position="110"/>
        <end position="285"/>
    </location>
</feature>
<evidence type="ECO:0000256" key="3">
    <source>
        <dbReference type="ARBA" id="ARBA00023027"/>
    </source>
</evidence>
<evidence type="ECO:0000259" key="6">
    <source>
        <dbReference type="Pfam" id="PF02826"/>
    </source>
</evidence>
<comment type="similarity">
    <text evidence="1 4">Belongs to the D-isomer specific 2-hydroxyacid dehydrogenase family.</text>
</comment>
<dbReference type="InterPro" id="IPR006140">
    <property type="entry name" value="D-isomer_DH_NAD-bd"/>
</dbReference>
<keyword evidence="2 4" id="KW-0560">Oxidoreductase</keyword>
<dbReference type="SUPFAM" id="SSF52283">
    <property type="entry name" value="Formate/glycerate dehydrogenase catalytic domain-like"/>
    <property type="match status" value="1"/>
</dbReference>
<dbReference type="InterPro" id="IPR036291">
    <property type="entry name" value="NAD(P)-bd_dom_sf"/>
</dbReference>